<accession>A0A6V8MR85</accession>
<gene>
    <name evidence="2" type="ORF">GMPD_05440</name>
    <name evidence="3" type="ORF">M1B72_20505</name>
</gene>
<dbReference type="Proteomes" id="UP000568888">
    <property type="component" value="Unassembled WGS sequence"/>
</dbReference>
<protein>
    <submittedName>
        <fullName evidence="2">Uncharacterized protein</fullName>
    </submittedName>
</protein>
<evidence type="ECO:0000313" key="3">
    <source>
        <dbReference type="EMBL" id="UPU35795.1"/>
    </source>
</evidence>
<keyword evidence="5" id="KW-1185">Reference proteome</keyword>
<evidence type="ECO:0000313" key="2">
    <source>
        <dbReference type="EMBL" id="GFO62625.1"/>
    </source>
</evidence>
<organism evidence="2 4">
    <name type="scientific">Geomonas paludis</name>
    <dbReference type="NCBI Taxonomy" id="2740185"/>
    <lineage>
        <taxon>Bacteria</taxon>
        <taxon>Pseudomonadati</taxon>
        <taxon>Thermodesulfobacteriota</taxon>
        <taxon>Desulfuromonadia</taxon>
        <taxon>Geobacterales</taxon>
        <taxon>Geobacteraceae</taxon>
        <taxon>Geomonas</taxon>
    </lineage>
</organism>
<feature type="chain" id="PRO_5027943127" evidence="1">
    <location>
        <begin position="21"/>
        <end position="250"/>
    </location>
</feature>
<dbReference type="InterPro" id="IPR025737">
    <property type="entry name" value="FApF"/>
</dbReference>
<sequence>MKRTLLCLSLLIITATAAYASDHTNLDEHLPTELQDAYATPFRNREVQGVVRYIDEDPGNRFVYQPRFEFGVLPNTEFTVQGTFYSGNADRTGSGDVSTELLYNFNTESLYLPAFALAVNADFPTGERSAGVDVTTKAIMSKMPYVRTTWLHRLHANLIWKRNAGRDRATGRHDQFKGIIGFSCRAGKDQSLVLDYVREQKEKKHEESNVVEAGLRRQLTPYTVGSIGAGAGFGDVSERYRVTIGVQHSF</sequence>
<proteinExistence type="predicted"/>
<reference evidence="2" key="2">
    <citation type="journal article" date="2021" name="Int. J. Syst. Evol. Microbiol.">
        <title>Geomonas silvestris sp. nov., Geomonas paludis sp. nov. and Geomonas limicola sp. nov., isolated from terrestrial environments, and emended description of the genus Geomonas.</title>
        <authorList>
            <person name="Itoh H."/>
            <person name="Xu Z."/>
            <person name="Masuda Y."/>
            <person name="Ushijima N."/>
            <person name="Hayakawa C."/>
            <person name="Shiratori Y."/>
            <person name="Senoo K."/>
        </authorList>
    </citation>
    <scope>NUCLEOTIDE SEQUENCE</scope>
    <source>
        <strain evidence="2">Red736</strain>
    </source>
</reference>
<dbReference type="EMBL" id="CP096574">
    <property type="protein sequence ID" value="UPU35795.1"/>
    <property type="molecule type" value="Genomic_DNA"/>
</dbReference>
<dbReference type="EMBL" id="BLXY01000001">
    <property type="protein sequence ID" value="GFO62625.1"/>
    <property type="molecule type" value="Genomic_DNA"/>
</dbReference>
<keyword evidence="1" id="KW-0732">Signal</keyword>
<name>A0A6V8MR85_9BACT</name>
<evidence type="ECO:0000313" key="5">
    <source>
        <dbReference type="Proteomes" id="UP000831485"/>
    </source>
</evidence>
<evidence type="ECO:0000313" key="4">
    <source>
        <dbReference type="Proteomes" id="UP000568888"/>
    </source>
</evidence>
<dbReference type="RefSeq" id="WP_183344812.1">
    <property type="nucleotide sequence ID" value="NZ_BLXY01000001.1"/>
</dbReference>
<dbReference type="Pfam" id="PF13557">
    <property type="entry name" value="Phenol_MetA_deg"/>
    <property type="match status" value="1"/>
</dbReference>
<reference evidence="3" key="3">
    <citation type="submission" date="2022-04" db="EMBL/GenBank/DDBJ databases">
        <authorList>
            <person name="Liu G."/>
        </authorList>
    </citation>
    <scope>NUCLEOTIDE SEQUENCE</scope>
    <source>
        <strain evidence="3">RG22</strain>
    </source>
</reference>
<dbReference type="Proteomes" id="UP000831485">
    <property type="component" value="Chromosome"/>
</dbReference>
<feature type="signal peptide" evidence="1">
    <location>
        <begin position="1"/>
        <end position="20"/>
    </location>
</feature>
<evidence type="ECO:0000256" key="1">
    <source>
        <dbReference type="SAM" id="SignalP"/>
    </source>
</evidence>
<reference evidence="4" key="1">
    <citation type="submission" date="2020-06" db="EMBL/GenBank/DDBJ databases">
        <title>Draft genomic sequecing of Geomonas sp. Red736.</title>
        <authorList>
            <person name="Itoh H."/>
            <person name="Xu Z.X."/>
            <person name="Ushijima N."/>
            <person name="Masuda Y."/>
            <person name="Shiratori Y."/>
            <person name="Senoo K."/>
        </authorList>
    </citation>
    <scope>NUCLEOTIDE SEQUENCE [LARGE SCALE GENOMIC DNA]</scope>
    <source>
        <strain evidence="4">Red736</strain>
    </source>
</reference>
<dbReference type="AlphaFoldDB" id="A0A6V8MR85"/>